<evidence type="ECO:0000313" key="10">
    <source>
        <dbReference type="Proteomes" id="UP000006790"/>
    </source>
</evidence>
<dbReference type="GeneID" id="11471093"/>
<dbReference type="PANTHER" id="PTHR23359">
    <property type="entry name" value="NUCLEOTIDE KINASE"/>
    <property type="match status" value="1"/>
</dbReference>
<proteinExistence type="inferred from homology"/>
<evidence type="ECO:0000256" key="2">
    <source>
        <dbReference type="ARBA" id="ARBA00022679"/>
    </source>
</evidence>
<dbReference type="PROSITE" id="PS00113">
    <property type="entry name" value="ADENYLATE_KINASE"/>
    <property type="match status" value="1"/>
</dbReference>
<dbReference type="FunCoup" id="G8JQL2">
    <property type="interactions" value="337"/>
</dbReference>
<dbReference type="NCBIfam" id="TIGR01351">
    <property type="entry name" value="adk"/>
    <property type="match status" value="1"/>
</dbReference>
<dbReference type="InterPro" id="IPR028586">
    <property type="entry name" value="AK3/Ak4_mitochondrial"/>
</dbReference>
<dbReference type="CDD" id="cd01428">
    <property type="entry name" value="ADK"/>
    <property type="match status" value="1"/>
</dbReference>
<dbReference type="InterPro" id="IPR027417">
    <property type="entry name" value="P-loop_NTPase"/>
</dbReference>
<feature type="binding site" evidence="7">
    <location>
        <begin position="16"/>
        <end position="21"/>
    </location>
    <ligand>
        <name>GTP</name>
        <dbReference type="ChEBI" id="CHEBI:37565"/>
    </ligand>
</feature>
<comment type="similarity">
    <text evidence="7">Belongs to the adenylate kinase family. AK3 subfamily.</text>
</comment>
<dbReference type="FunFam" id="3.40.50.300:FF:000106">
    <property type="entry name" value="Adenylate kinase mitochondrial"/>
    <property type="match status" value="1"/>
</dbReference>
<feature type="binding site" evidence="7">
    <location>
        <begin position="95"/>
        <end position="98"/>
    </location>
    <ligand>
        <name>AMP</name>
        <dbReference type="ChEBI" id="CHEBI:456215"/>
    </ligand>
</feature>
<evidence type="ECO:0000313" key="9">
    <source>
        <dbReference type="EMBL" id="AET38996.1"/>
    </source>
</evidence>
<comment type="catalytic activity">
    <reaction evidence="7">
        <text>a ribonucleoside 5'-triphosphate + AMP = a ribonucleoside 5'-diphosphate + ADP</text>
        <dbReference type="Rhea" id="RHEA:13749"/>
        <dbReference type="ChEBI" id="CHEBI:57930"/>
        <dbReference type="ChEBI" id="CHEBI:61557"/>
        <dbReference type="ChEBI" id="CHEBI:456215"/>
        <dbReference type="ChEBI" id="CHEBI:456216"/>
        <dbReference type="EC" id="2.7.4.10"/>
    </reaction>
</comment>
<sequence length="229" mass="25520">MHTLQPLRLLILGAPGSGKGTQTNKLLKRFSNIQSVSSGDILRCEISAGSMLGQQAASYIGQGKLLPDNLISGVVMGELARRGWLHKKSSWLLDGFPRTVGQAKVLERDLVKNEASVNMVVELRVPQDVILGRIEKRYIHEPSGRVYNLHYNPPKVFGKDDVTGEPLTKRSDDTAEVFKKRLDDYNQTVIPLKEYYSSKGIFHTVHGDSSDIIFPQLAKLVDEHLNSRS</sequence>
<keyword evidence="10" id="KW-1185">Reference proteome</keyword>
<dbReference type="InterPro" id="IPR006259">
    <property type="entry name" value="Adenyl_kin_sub"/>
</dbReference>
<name>G8JQL2_ERECY</name>
<dbReference type="GO" id="GO:0005525">
    <property type="term" value="F:GTP binding"/>
    <property type="evidence" value="ECO:0007669"/>
    <property type="project" value="UniProtKB-KW"/>
</dbReference>
<keyword evidence="6 7" id="KW-0342">GTP-binding</keyword>
<feature type="binding site" evidence="7">
    <location>
        <position position="170"/>
    </location>
    <ligand>
        <name>AMP</name>
        <dbReference type="ChEBI" id="CHEBI:456215"/>
    </ligand>
</feature>
<dbReference type="OrthoDB" id="439792at2759"/>
<dbReference type="SUPFAM" id="SSF57774">
    <property type="entry name" value="Microbial and mitochondrial ADK, insert 'zinc finger' domain"/>
    <property type="match status" value="1"/>
</dbReference>
<dbReference type="STRING" id="931890.G8JQL2"/>
<dbReference type="Pfam" id="PF05191">
    <property type="entry name" value="ADK_lid"/>
    <property type="match status" value="1"/>
</dbReference>
<keyword evidence="4 7" id="KW-0418">Kinase</keyword>
<evidence type="ECO:0000256" key="5">
    <source>
        <dbReference type="ARBA" id="ARBA00023128"/>
    </source>
</evidence>
<keyword evidence="2 7" id="KW-0808">Transferase</keyword>
<evidence type="ECO:0000256" key="3">
    <source>
        <dbReference type="ARBA" id="ARBA00022741"/>
    </source>
</evidence>
<evidence type="ECO:0000256" key="4">
    <source>
        <dbReference type="ARBA" id="ARBA00022777"/>
    </source>
</evidence>
<comment type="subcellular location">
    <subcellularLocation>
        <location evidence="1 7">Mitochondrion matrix</location>
    </subcellularLocation>
</comment>
<dbReference type="InterPro" id="IPR000850">
    <property type="entry name" value="Adenylat/UMP-CMP_kin"/>
</dbReference>
<feature type="binding site" evidence="7">
    <location>
        <position position="43"/>
    </location>
    <ligand>
        <name>AMP</name>
        <dbReference type="ChEBI" id="CHEBI:456215"/>
    </ligand>
</feature>
<comment type="function">
    <text evidence="7">Involved in maintaining the homeostasis of cellular nucleotides by catalyzing the interconversion of nucleoside phosphates. Has GTP:AMP phosphotransferase and ITP:AMP phosphotransferase activities.</text>
</comment>
<dbReference type="GO" id="GO:0005743">
    <property type="term" value="C:mitochondrial inner membrane"/>
    <property type="evidence" value="ECO:0007669"/>
    <property type="project" value="EnsemblFungi"/>
</dbReference>
<evidence type="ECO:0000259" key="8">
    <source>
        <dbReference type="Pfam" id="PF05191"/>
    </source>
</evidence>
<feature type="region of interest" description="LID" evidence="7">
    <location>
        <begin position="136"/>
        <end position="173"/>
    </location>
</feature>
<feature type="binding site" evidence="7">
    <location>
        <position position="38"/>
    </location>
    <ligand>
        <name>AMP</name>
        <dbReference type="ChEBI" id="CHEBI:456215"/>
    </ligand>
</feature>
<dbReference type="InterPro" id="IPR033690">
    <property type="entry name" value="Adenylat_kinase_CS"/>
</dbReference>
<comment type="subunit">
    <text evidence="7">Monomer.</text>
</comment>
<dbReference type="GO" id="GO:0004017">
    <property type="term" value="F:AMP kinase activity"/>
    <property type="evidence" value="ECO:0007669"/>
    <property type="project" value="InterPro"/>
</dbReference>
<dbReference type="Pfam" id="PF00406">
    <property type="entry name" value="ADK"/>
    <property type="match status" value="1"/>
</dbReference>
<dbReference type="GO" id="GO:0006172">
    <property type="term" value="P:ADP biosynthetic process"/>
    <property type="evidence" value="ECO:0007669"/>
    <property type="project" value="UniProtKB-UniRule"/>
</dbReference>
<dbReference type="OMA" id="IKVENTM"/>
<dbReference type="GO" id="GO:0005524">
    <property type="term" value="F:ATP binding"/>
    <property type="evidence" value="ECO:0007669"/>
    <property type="project" value="InterPro"/>
</dbReference>
<feature type="binding site" evidence="7">
    <location>
        <begin position="146"/>
        <end position="147"/>
    </location>
    <ligand>
        <name>GTP</name>
        <dbReference type="ChEBI" id="CHEBI:37565"/>
    </ligand>
</feature>
<dbReference type="AlphaFoldDB" id="G8JQL2"/>
<dbReference type="GO" id="GO:0005759">
    <property type="term" value="C:mitochondrial matrix"/>
    <property type="evidence" value="ECO:0007669"/>
    <property type="project" value="UniProtKB-SubCell"/>
</dbReference>
<dbReference type="InterPro" id="IPR007862">
    <property type="entry name" value="Adenylate_kinase_lid-dom"/>
</dbReference>
<keyword evidence="3 7" id="KW-0547">Nucleotide-binding</keyword>
<gene>
    <name evidence="7" type="primary">ADK2</name>
    <name evidence="9" type="ordered locus">Ecym_3518</name>
</gene>
<comment type="domain">
    <text evidence="7">Consists of three domains, a large central CORE domain and two small peripheral domains, NMPbind and LID, which undergo movements during catalysis. The LID domain closes over the site of phosphoryl transfer upon GTP binding. Assembling and dissambling the active center during each catalytic cycle provides an effective means to prevent GTP hydrolysis.</text>
</comment>
<evidence type="ECO:0000256" key="7">
    <source>
        <dbReference type="HAMAP-Rule" id="MF_03169"/>
    </source>
</evidence>
<reference evidence="10" key="1">
    <citation type="journal article" date="2012" name="G3 (Bethesda)">
        <title>Pichia sorbitophila, an interspecies yeast hybrid reveals early steps of genome resolution following polyploidization.</title>
        <authorList>
            <person name="Leh Louis V."/>
            <person name="Despons L."/>
            <person name="Friedrich A."/>
            <person name="Martin T."/>
            <person name="Durrens P."/>
            <person name="Casaregola S."/>
            <person name="Neuveglise C."/>
            <person name="Fairhead C."/>
            <person name="Marck C."/>
            <person name="Cruz J.A."/>
            <person name="Straub M.L."/>
            <person name="Kugler V."/>
            <person name="Sacerdot C."/>
            <person name="Uzunov Z."/>
            <person name="Thierry A."/>
            <person name="Weiss S."/>
            <person name="Bleykasten C."/>
            <person name="De Montigny J."/>
            <person name="Jacques N."/>
            <person name="Jung P."/>
            <person name="Lemaire M."/>
            <person name="Mallet S."/>
            <person name="Morel G."/>
            <person name="Richard G.F."/>
            <person name="Sarkar A."/>
            <person name="Savel G."/>
            <person name="Schacherer J."/>
            <person name="Seret M.L."/>
            <person name="Talla E."/>
            <person name="Samson G."/>
            <person name="Jubin C."/>
            <person name="Poulain J."/>
            <person name="Vacherie B."/>
            <person name="Barbe V."/>
            <person name="Pelletier E."/>
            <person name="Sherman D.J."/>
            <person name="Westhof E."/>
            <person name="Weissenbach J."/>
            <person name="Baret P.V."/>
            <person name="Wincker P."/>
            <person name="Gaillardin C."/>
            <person name="Dujon B."/>
            <person name="Souciet J.L."/>
        </authorList>
    </citation>
    <scope>NUCLEOTIDE SEQUENCE [LARGE SCALE GENOMIC DNA]</scope>
    <source>
        <strain evidence="10">CBS 270.75 / DBVPG 7215 / KCTC 17166 / NRRL Y-17582</strain>
    </source>
</reference>
<dbReference type="Gene3D" id="3.40.50.300">
    <property type="entry name" value="P-loop containing nucleotide triphosphate hydrolases"/>
    <property type="match status" value="1"/>
</dbReference>
<dbReference type="HAMAP" id="MF_00235">
    <property type="entry name" value="Adenylate_kinase_Adk"/>
    <property type="match status" value="1"/>
</dbReference>
<dbReference type="Proteomes" id="UP000006790">
    <property type="component" value="Chromosome 3"/>
</dbReference>
<feature type="binding site" evidence="7">
    <location>
        <position position="137"/>
    </location>
    <ligand>
        <name>GTP</name>
        <dbReference type="ChEBI" id="CHEBI:37565"/>
    </ligand>
</feature>
<evidence type="ECO:0000256" key="6">
    <source>
        <dbReference type="ARBA" id="ARBA00023134"/>
    </source>
</evidence>
<dbReference type="GO" id="GO:0046041">
    <property type="term" value="P:ITP metabolic process"/>
    <property type="evidence" value="ECO:0007669"/>
    <property type="project" value="UniProtKB-UniRule"/>
</dbReference>
<dbReference type="KEGG" id="erc:Ecym_3518"/>
<dbReference type="GO" id="GO:0046899">
    <property type="term" value="F:nucleoside triphosphate adenylate kinase activity"/>
    <property type="evidence" value="ECO:0007669"/>
    <property type="project" value="UniProtKB-UniRule"/>
</dbReference>
<dbReference type="RefSeq" id="XP_003645813.1">
    <property type="nucleotide sequence ID" value="XM_003645765.1"/>
</dbReference>
<feature type="domain" description="Adenylate kinase active site lid" evidence="8">
    <location>
        <begin position="137"/>
        <end position="172"/>
    </location>
</feature>
<dbReference type="InParanoid" id="G8JQL2"/>
<protein>
    <recommendedName>
        <fullName evidence="7">GTP:AMP phosphotransferase, mitochondrial</fullName>
        <ecNumber evidence="7">2.7.4.10</ecNumber>
    </recommendedName>
    <alternativeName>
        <fullName evidence="7">Adenylate kinase 3</fullName>
        <shortName evidence="7">AK 3</shortName>
    </alternativeName>
</protein>
<keyword evidence="5 7" id="KW-0496">Mitochondrion</keyword>
<dbReference type="EMBL" id="CP002499">
    <property type="protein sequence ID" value="AET38996.1"/>
    <property type="molecule type" value="Genomic_DNA"/>
</dbReference>
<dbReference type="InterPro" id="IPR036193">
    <property type="entry name" value="ADK_active_lid_dom_sf"/>
</dbReference>
<accession>G8JQL2</accession>
<feature type="binding site" evidence="7">
    <location>
        <position position="210"/>
    </location>
    <ligand>
        <name>GTP</name>
        <dbReference type="ChEBI" id="CHEBI:37565"/>
    </ligand>
</feature>
<feature type="binding site" evidence="7">
    <location>
        <position position="102"/>
    </location>
    <ligand>
        <name>AMP</name>
        <dbReference type="ChEBI" id="CHEBI:456215"/>
    </ligand>
</feature>
<evidence type="ECO:0000256" key="1">
    <source>
        <dbReference type="ARBA" id="ARBA00004305"/>
    </source>
</evidence>
<dbReference type="HOGENOM" id="CLU_032354_1_1_1"/>
<dbReference type="GO" id="GO:0046039">
    <property type="term" value="P:GTP metabolic process"/>
    <property type="evidence" value="ECO:0007669"/>
    <property type="project" value="UniProtKB-UniRule"/>
</dbReference>
<dbReference type="eggNOG" id="KOG3078">
    <property type="taxonomic scope" value="Eukaryota"/>
</dbReference>
<feature type="region of interest" description="NMPbind" evidence="7">
    <location>
        <begin position="37"/>
        <end position="66"/>
    </location>
</feature>
<feature type="binding site" evidence="7">
    <location>
        <position position="181"/>
    </location>
    <ligand>
        <name>AMP</name>
        <dbReference type="ChEBI" id="CHEBI:456215"/>
    </ligand>
</feature>
<dbReference type="SUPFAM" id="SSF52540">
    <property type="entry name" value="P-loop containing nucleoside triphosphate hydrolases"/>
    <property type="match status" value="1"/>
</dbReference>
<dbReference type="HAMAP" id="MF_03169">
    <property type="entry name" value="Adenylate_kinase_AK3"/>
    <property type="match status" value="1"/>
</dbReference>
<dbReference type="EC" id="2.7.4.10" evidence="7"/>
<dbReference type="GO" id="GO:0046033">
    <property type="term" value="P:AMP metabolic process"/>
    <property type="evidence" value="ECO:0007669"/>
    <property type="project" value="UniProtKB-UniRule"/>
</dbReference>
<dbReference type="PRINTS" id="PR00094">
    <property type="entry name" value="ADENYLTKNASE"/>
</dbReference>
<organism evidence="9 10">
    <name type="scientific">Eremothecium cymbalariae (strain CBS 270.75 / DBVPG 7215 / KCTC 17166 / NRRL Y-17582)</name>
    <name type="common">Yeast</name>
    <dbReference type="NCBI Taxonomy" id="931890"/>
    <lineage>
        <taxon>Eukaryota</taxon>
        <taxon>Fungi</taxon>
        <taxon>Dikarya</taxon>
        <taxon>Ascomycota</taxon>
        <taxon>Saccharomycotina</taxon>
        <taxon>Saccharomycetes</taxon>
        <taxon>Saccharomycetales</taxon>
        <taxon>Saccharomycetaceae</taxon>
        <taxon>Eremothecium</taxon>
    </lineage>
</organism>
<feature type="binding site" evidence="7">
    <location>
        <begin position="64"/>
        <end position="66"/>
    </location>
    <ligand>
        <name>AMP</name>
        <dbReference type="ChEBI" id="CHEBI:456215"/>
    </ligand>
</feature>